<comment type="caution">
    <text evidence="2">The sequence shown here is derived from an EMBL/GenBank/DDBJ whole genome shotgun (WGS) entry which is preliminary data.</text>
</comment>
<dbReference type="AlphaFoldDB" id="A0A399JF22"/>
<dbReference type="Proteomes" id="UP000265419">
    <property type="component" value="Unassembled WGS sequence"/>
</dbReference>
<evidence type="ECO:0000313" key="3">
    <source>
        <dbReference type="Proteomes" id="UP000265419"/>
    </source>
</evidence>
<dbReference type="EMBL" id="QQXK01000008">
    <property type="protein sequence ID" value="RII42769.1"/>
    <property type="molecule type" value="Genomic_DNA"/>
</dbReference>
<feature type="region of interest" description="Disordered" evidence="1">
    <location>
        <begin position="199"/>
        <end position="221"/>
    </location>
</feature>
<gene>
    <name evidence="2" type="ORF">DWB68_05375</name>
</gene>
<proteinExistence type="predicted"/>
<keyword evidence="3" id="KW-1185">Reference proteome</keyword>
<feature type="compositionally biased region" description="Pro residues" evidence="1">
    <location>
        <begin position="208"/>
        <end position="221"/>
    </location>
</feature>
<organism evidence="2 3">
    <name type="scientific">Galactobacter valiniphilus</name>
    <dbReference type="NCBI Taxonomy" id="2676122"/>
    <lineage>
        <taxon>Bacteria</taxon>
        <taxon>Bacillati</taxon>
        <taxon>Actinomycetota</taxon>
        <taxon>Actinomycetes</taxon>
        <taxon>Micrococcales</taxon>
        <taxon>Micrococcaceae</taxon>
        <taxon>Galactobacter</taxon>
    </lineage>
</organism>
<evidence type="ECO:0000256" key="1">
    <source>
        <dbReference type="SAM" id="MobiDB-lite"/>
    </source>
</evidence>
<sequence>MDASAYSSVDPRDNGVWLLRDSALLTSIVEAAAQATTLSVTGTITERVKRGKKGDEKIVDGRTIDLSLTKNGSSWQARISAGKVSVNLIVVGQDAYVSGNVAFAQQAKLPEAAKGFVCLSKQDEAVTAWEPLTDPAALLRGLLLEVPTQASAPAPGKGTPETTLVSLGAPDEPLGQLVVEASGAPVPRSLKLADEHARVQLSIEPDATPTPAPASPEVPCS</sequence>
<reference evidence="2 3" key="1">
    <citation type="submission" date="2018-07" db="EMBL/GenBank/DDBJ databases">
        <title>Arthrobacter sp. nov., isolated from raw cow's milk with high bacterial count.</title>
        <authorList>
            <person name="Hahne J."/>
            <person name="Isele D."/>
            <person name="Lipski A."/>
        </authorList>
    </citation>
    <scope>NUCLEOTIDE SEQUENCE [LARGE SCALE GENOMIC DNA]</scope>
    <source>
        <strain evidence="2 3">JZ R-35</strain>
    </source>
</reference>
<evidence type="ECO:0000313" key="2">
    <source>
        <dbReference type="EMBL" id="RII42769.1"/>
    </source>
</evidence>
<protein>
    <submittedName>
        <fullName evidence="2">Uncharacterized protein</fullName>
    </submittedName>
</protein>
<name>A0A399JF22_9MICC</name>
<accession>A0A399JF22</accession>